<keyword evidence="3" id="KW-1185">Reference proteome</keyword>
<organism evidence="2 3">
    <name type="scientific">Sphingomonas canadensis</name>
    <dbReference type="NCBI Taxonomy" id="1219257"/>
    <lineage>
        <taxon>Bacteria</taxon>
        <taxon>Pseudomonadati</taxon>
        <taxon>Pseudomonadota</taxon>
        <taxon>Alphaproteobacteria</taxon>
        <taxon>Sphingomonadales</taxon>
        <taxon>Sphingomonadaceae</taxon>
        <taxon>Sphingomonas</taxon>
    </lineage>
</organism>
<dbReference type="Proteomes" id="UP001596977">
    <property type="component" value="Unassembled WGS sequence"/>
</dbReference>
<sequence length="128" mass="13054">MKSLPLIAAAAAALLSLSACKNEPEVVDSIAKDPLAEQMKNAPKAELPPAVESSVSFRCQPGNKLLYVDFFQGGKMAVLKKEKDGAPTMLNAPEAGQPFVGADGSKITGNAKAATISVAGAAPVTCKA</sequence>
<dbReference type="EMBL" id="JBHTJG010000002">
    <property type="protein sequence ID" value="MFD0945739.1"/>
    <property type="molecule type" value="Genomic_DNA"/>
</dbReference>
<protein>
    <recommendedName>
        <fullName evidence="4">C-type lysozyme inhibitor domain-containing protein</fullName>
    </recommendedName>
</protein>
<keyword evidence="1" id="KW-0732">Signal</keyword>
<proteinExistence type="predicted"/>
<evidence type="ECO:0000313" key="2">
    <source>
        <dbReference type="EMBL" id="MFD0945739.1"/>
    </source>
</evidence>
<comment type="caution">
    <text evidence="2">The sequence shown here is derived from an EMBL/GenBank/DDBJ whole genome shotgun (WGS) entry which is preliminary data.</text>
</comment>
<name>A0ABW3H336_9SPHN</name>
<dbReference type="PROSITE" id="PS51257">
    <property type="entry name" value="PROKAR_LIPOPROTEIN"/>
    <property type="match status" value="1"/>
</dbReference>
<feature type="signal peptide" evidence="1">
    <location>
        <begin position="1"/>
        <end position="21"/>
    </location>
</feature>
<reference evidence="3" key="1">
    <citation type="journal article" date="2019" name="Int. J. Syst. Evol. Microbiol.">
        <title>The Global Catalogue of Microorganisms (GCM) 10K type strain sequencing project: providing services to taxonomists for standard genome sequencing and annotation.</title>
        <authorList>
            <consortium name="The Broad Institute Genomics Platform"/>
            <consortium name="The Broad Institute Genome Sequencing Center for Infectious Disease"/>
            <person name="Wu L."/>
            <person name="Ma J."/>
        </authorList>
    </citation>
    <scope>NUCLEOTIDE SEQUENCE [LARGE SCALE GENOMIC DNA]</scope>
    <source>
        <strain evidence="3">CCUG 62982</strain>
    </source>
</reference>
<gene>
    <name evidence="2" type="ORF">ACFQ1E_05250</name>
</gene>
<dbReference type="RefSeq" id="WP_264943455.1">
    <property type="nucleotide sequence ID" value="NZ_JAPDRA010000002.1"/>
</dbReference>
<accession>A0ABW3H336</accession>
<evidence type="ECO:0008006" key="4">
    <source>
        <dbReference type="Google" id="ProtNLM"/>
    </source>
</evidence>
<evidence type="ECO:0000313" key="3">
    <source>
        <dbReference type="Proteomes" id="UP001596977"/>
    </source>
</evidence>
<feature type="chain" id="PRO_5047069189" description="C-type lysozyme inhibitor domain-containing protein" evidence="1">
    <location>
        <begin position="22"/>
        <end position="128"/>
    </location>
</feature>
<evidence type="ECO:0000256" key="1">
    <source>
        <dbReference type="SAM" id="SignalP"/>
    </source>
</evidence>